<feature type="region of interest" description="Disordered" evidence="1">
    <location>
        <begin position="291"/>
        <end position="346"/>
    </location>
</feature>
<protein>
    <submittedName>
        <fullName evidence="2">Uncharacterized protein</fullName>
    </submittedName>
</protein>
<dbReference type="AlphaFoldDB" id="K1WP00"/>
<dbReference type="OMA" id="IGWAFNC"/>
<feature type="compositionally biased region" description="Acidic residues" evidence="1">
    <location>
        <begin position="316"/>
        <end position="328"/>
    </location>
</feature>
<dbReference type="InParanoid" id="K1WP00"/>
<feature type="compositionally biased region" description="Polar residues" evidence="1">
    <location>
        <begin position="146"/>
        <end position="156"/>
    </location>
</feature>
<accession>K1WP00</accession>
<dbReference type="EMBL" id="JH921445">
    <property type="protein sequence ID" value="EKD14641.1"/>
    <property type="molecule type" value="Genomic_DNA"/>
</dbReference>
<dbReference type="HOGENOM" id="CLU_014331_1_0_1"/>
<evidence type="ECO:0000313" key="2">
    <source>
        <dbReference type="EMBL" id="EKD14641.1"/>
    </source>
</evidence>
<evidence type="ECO:0000313" key="3">
    <source>
        <dbReference type="Proteomes" id="UP000006753"/>
    </source>
</evidence>
<organism evidence="2 3">
    <name type="scientific">Marssonina brunnea f. sp. multigermtubi (strain MB_m1)</name>
    <name type="common">Marssonina leaf spot fungus</name>
    <dbReference type="NCBI Taxonomy" id="1072389"/>
    <lineage>
        <taxon>Eukaryota</taxon>
        <taxon>Fungi</taxon>
        <taxon>Dikarya</taxon>
        <taxon>Ascomycota</taxon>
        <taxon>Pezizomycotina</taxon>
        <taxon>Leotiomycetes</taxon>
        <taxon>Helotiales</taxon>
        <taxon>Drepanopezizaceae</taxon>
        <taxon>Drepanopeziza</taxon>
    </lineage>
</organism>
<feature type="region of interest" description="Disordered" evidence="1">
    <location>
        <begin position="140"/>
        <end position="160"/>
    </location>
</feature>
<gene>
    <name evidence="2" type="ORF">MBM_07362</name>
</gene>
<evidence type="ECO:0000256" key="1">
    <source>
        <dbReference type="SAM" id="MobiDB-lite"/>
    </source>
</evidence>
<dbReference type="eggNOG" id="ENOG502SI3F">
    <property type="taxonomic scope" value="Eukaryota"/>
</dbReference>
<keyword evidence="3" id="KW-1185">Reference proteome</keyword>
<proteinExistence type="predicted"/>
<dbReference type="Proteomes" id="UP000006753">
    <property type="component" value="Unassembled WGS sequence"/>
</dbReference>
<dbReference type="OrthoDB" id="5411773at2759"/>
<name>K1WP00_MARBU</name>
<dbReference type="KEGG" id="mbe:MBM_07362"/>
<dbReference type="GeneID" id="18763297"/>
<sequence>MSITEDSAPVVDSQTLHKPRYRQAVPVPADLTEHIHILLDTDLYKDALILLTDLVVSGASNPQCASHPAFAPDPYHIELISALLIHPKYTNQITLDKEQDLGSRSITLLRNVLAILGPVNAGLGEAFSLVLGQDSHSRTSRRSRNAVDSDSGSSSPETDEFSKTVSGVIAHAGRIRKCARGDFWNMVGWAFNCSVNYPKRWKYWKVWLGYMLDVLDEDWLERERLDVEAESSDGSADSNDEHESKMLRQSLLVNYLSKAAKSSSVMERVVRSVFAAGDPDDEREFPEIFPNETKEVKHQNGQKRKREELMSRNFVDYDDEEAEVEFDSSEQTPEPNPGADETNSISGADYLGGMESIILRQRVITLLSRASAVLPDSFGYIKEVYDEFRLCTKQLPLPAFSLFMTPSIYTKLPEVVFVSLSQRLLCDMLVTSAPRPQTVTGRDDDELTGVVLERCFLPFPASTCSVSDNAKVSILVEGIFRLLSRVQACDFTPGLEAALEKGILARERKIKADRRKKETSARREQGDLIWLRASAQRMRSQLSWMKQLATKA</sequence>
<reference evidence="2 3" key="1">
    <citation type="journal article" date="2012" name="BMC Genomics">
        <title>Sequencing the genome of Marssonina brunnea reveals fungus-poplar co-evolution.</title>
        <authorList>
            <person name="Zhu S."/>
            <person name="Cao Y.-Z."/>
            <person name="Jiang C."/>
            <person name="Tan B.-Y."/>
            <person name="Wang Z."/>
            <person name="Feng S."/>
            <person name="Zhang L."/>
            <person name="Su X.-H."/>
            <person name="Brejova B."/>
            <person name="Vinar T."/>
            <person name="Xu M."/>
            <person name="Wang M.-X."/>
            <person name="Zhang S.-G."/>
            <person name="Huang M.-R."/>
            <person name="Wu R."/>
            <person name="Zhou Y."/>
        </authorList>
    </citation>
    <scope>NUCLEOTIDE SEQUENCE [LARGE SCALE GENOMIC DNA]</scope>
    <source>
        <strain evidence="2 3">MB_m1</strain>
    </source>
</reference>